<keyword evidence="1" id="KW-1133">Transmembrane helix</keyword>
<keyword evidence="1" id="KW-0472">Membrane</keyword>
<feature type="transmembrane region" description="Helical" evidence="1">
    <location>
        <begin position="94"/>
        <end position="115"/>
    </location>
</feature>
<keyword evidence="3" id="KW-1185">Reference proteome</keyword>
<accession>A0ABD1H0M0</accession>
<sequence>MATPLQIGSPTTRDAWGRVLVSLLQATRHLHRSHRVSSSAIVALSPVLCARSASSPRTGLALVGRSYFEVERTSSGRSNPWFLHESNGLRIGRITYFLLFVALVSGGMVVIYGVGSRF</sequence>
<evidence type="ECO:0000313" key="3">
    <source>
        <dbReference type="Proteomes" id="UP001567538"/>
    </source>
</evidence>
<dbReference type="Proteomes" id="UP001567538">
    <property type="component" value="Unassembled WGS sequence"/>
</dbReference>
<keyword evidence="1" id="KW-0812">Transmembrane</keyword>
<name>A0ABD1H0M0_SALDI</name>
<proteinExistence type="predicted"/>
<comment type="caution">
    <text evidence="2">The sequence shown here is derived from an EMBL/GenBank/DDBJ whole genome shotgun (WGS) entry which is preliminary data.</text>
</comment>
<gene>
    <name evidence="2" type="ORF">AAHA92_17026</name>
</gene>
<dbReference type="EMBL" id="JBEAFC010000007">
    <property type="protein sequence ID" value="KAL1548843.1"/>
    <property type="molecule type" value="Genomic_DNA"/>
</dbReference>
<protein>
    <submittedName>
        <fullName evidence="2">Uncharacterized protein</fullName>
    </submittedName>
</protein>
<evidence type="ECO:0000256" key="1">
    <source>
        <dbReference type="SAM" id="Phobius"/>
    </source>
</evidence>
<organism evidence="2 3">
    <name type="scientific">Salvia divinorum</name>
    <name type="common">Maria pastora</name>
    <name type="synonym">Diviner's sage</name>
    <dbReference type="NCBI Taxonomy" id="28513"/>
    <lineage>
        <taxon>Eukaryota</taxon>
        <taxon>Viridiplantae</taxon>
        <taxon>Streptophyta</taxon>
        <taxon>Embryophyta</taxon>
        <taxon>Tracheophyta</taxon>
        <taxon>Spermatophyta</taxon>
        <taxon>Magnoliopsida</taxon>
        <taxon>eudicotyledons</taxon>
        <taxon>Gunneridae</taxon>
        <taxon>Pentapetalae</taxon>
        <taxon>asterids</taxon>
        <taxon>lamiids</taxon>
        <taxon>Lamiales</taxon>
        <taxon>Lamiaceae</taxon>
        <taxon>Nepetoideae</taxon>
        <taxon>Mentheae</taxon>
        <taxon>Salviinae</taxon>
        <taxon>Salvia</taxon>
        <taxon>Salvia subgen. Calosphace</taxon>
    </lineage>
</organism>
<evidence type="ECO:0000313" key="2">
    <source>
        <dbReference type="EMBL" id="KAL1548843.1"/>
    </source>
</evidence>
<reference evidence="2 3" key="1">
    <citation type="submission" date="2024-06" db="EMBL/GenBank/DDBJ databases">
        <title>A chromosome level genome sequence of Diviner's sage (Salvia divinorum).</title>
        <authorList>
            <person name="Ford S.A."/>
            <person name="Ro D.-K."/>
            <person name="Ness R.W."/>
            <person name="Phillips M.A."/>
        </authorList>
    </citation>
    <scope>NUCLEOTIDE SEQUENCE [LARGE SCALE GENOMIC DNA]</scope>
    <source>
        <strain evidence="2">SAF-2024a</strain>
        <tissue evidence="2">Leaf</tissue>
    </source>
</reference>
<dbReference type="AlphaFoldDB" id="A0ABD1H0M0"/>